<accession>A0A917LBA8</accession>
<feature type="transmembrane region" description="Helical" evidence="2">
    <location>
        <begin position="396"/>
        <end position="418"/>
    </location>
</feature>
<reference evidence="3" key="1">
    <citation type="journal article" date="2014" name="Int. J. Syst. Evol. Microbiol.">
        <title>Complete genome sequence of Corynebacterium casei LMG S-19264T (=DSM 44701T), isolated from a smear-ripened cheese.</title>
        <authorList>
            <consortium name="US DOE Joint Genome Institute (JGI-PGF)"/>
            <person name="Walter F."/>
            <person name="Albersmeier A."/>
            <person name="Kalinowski J."/>
            <person name="Ruckert C."/>
        </authorList>
    </citation>
    <scope>NUCLEOTIDE SEQUENCE</scope>
    <source>
        <strain evidence="3">JCM 3086</strain>
    </source>
</reference>
<feature type="transmembrane region" description="Helical" evidence="2">
    <location>
        <begin position="363"/>
        <end position="384"/>
    </location>
</feature>
<comment type="caution">
    <text evidence="3">The sequence shown here is derived from an EMBL/GenBank/DDBJ whole genome shotgun (WGS) entry which is preliminary data.</text>
</comment>
<dbReference type="Proteomes" id="UP000657574">
    <property type="component" value="Unassembled WGS sequence"/>
</dbReference>
<evidence type="ECO:0000313" key="4">
    <source>
        <dbReference type="Proteomes" id="UP000657574"/>
    </source>
</evidence>
<keyword evidence="2" id="KW-0812">Transmembrane</keyword>
<protein>
    <submittedName>
        <fullName evidence="3">Uncharacterized protein</fullName>
    </submittedName>
</protein>
<gene>
    <name evidence="3" type="ORF">GCM10010121_073910</name>
</gene>
<organism evidence="3 4">
    <name type="scientific">Streptomyces brasiliensis</name>
    <dbReference type="NCBI Taxonomy" id="1954"/>
    <lineage>
        <taxon>Bacteria</taxon>
        <taxon>Bacillati</taxon>
        <taxon>Actinomycetota</taxon>
        <taxon>Actinomycetes</taxon>
        <taxon>Kitasatosporales</taxon>
        <taxon>Streptomycetaceae</taxon>
        <taxon>Streptomyces</taxon>
    </lineage>
</organism>
<proteinExistence type="predicted"/>
<name>A0A917LBA8_9ACTN</name>
<dbReference type="AlphaFoldDB" id="A0A917LBA8"/>
<sequence length="444" mass="47830">MIPEPALRPAGSRGPGLERCHRSRIFLDQGDLVVRTRTRSLRRPVGENGIARAVFVDAGGDDMERMGPTIPGSWGEVQLQDRDGALIGWFDIEDWLPESPALVKRSVQGEQALRRTGAADLFRSAGVPVHIVRDRNDPRVAPRTRAGRGTALGPGKSFPAWYWNTRAVAGGVWFATITVIILSGSTAPWLVLLSAVAALVAPTARLALRAWTRRRLKRCAPVVRERVKPAPADELGATVRFCRDTELRVQDSDLVLRELGGQEYWFPLTGPHALTALVLVRDRTGAPLGAELRGPGDQVRVVLPWGPWFAGEGGTDGWSRLRRSAGLSVSERSLTGKGTWPKPALGSRPLPQSGREARAMSRFPGTVAGASSTAVMAVGSFFSLTLGARIEDSHPGAGGAAILMGALGAVLQALPYGIHQLRSRLWLDRPVTPAGRQPLTERTA</sequence>
<evidence type="ECO:0000313" key="3">
    <source>
        <dbReference type="EMBL" id="GGJ52288.1"/>
    </source>
</evidence>
<feature type="transmembrane region" description="Helical" evidence="2">
    <location>
        <begin position="189"/>
        <end position="208"/>
    </location>
</feature>
<feature type="transmembrane region" description="Helical" evidence="2">
    <location>
        <begin position="163"/>
        <end position="183"/>
    </location>
</feature>
<keyword evidence="2" id="KW-1133">Transmembrane helix</keyword>
<reference evidence="3" key="2">
    <citation type="submission" date="2020-09" db="EMBL/GenBank/DDBJ databases">
        <authorList>
            <person name="Sun Q."/>
            <person name="Ohkuma M."/>
        </authorList>
    </citation>
    <scope>NUCLEOTIDE SEQUENCE</scope>
    <source>
        <strain evidence="3">JCM 3086</strain>
    </source>
</reference>
<evidence type="ECO:0000256" key="1">
    <source>
        <dbReference type="SAM" id="MobiDB-lite"/>
    </source>
</evidence>
<dbReference type="EMBL" id="BMQA01000042">
    <property type="protein sequence ID" value="GGJ52288.1"/>
    <property type="molecule type" value="Genomic_DNA"/>
</dbReference>
<keyword evidence="4" id="KW-1185">Reference proteome</keyword>
<keyword evidence="2" id="KW-0472">Membrane</keyword>
<feature type="region of interest" description="Disordered" evidence="1">
    <location>
        <begin position="332"/>
        <end position="356"/>
    </location>
</feature>
<evidence type="ECO:0000256" key="2">
    <source>
        <dbReference type="SAM" id="Phobius"/>
    </source>
</evidence>